<sequence length="160" mass="16588">MSGTTVGEDLVVSSTYGPDEVTITDSAIRDLDIETGNHEDAVVLDGVDVSGLLSIDLGSNAETLLIGDSTIGTADVRTGSGNDTVGLTRVDFTGRSVSVFALGADSDSMTIGGGNVARGLAVDGGEDRGNGDDDSLRLYDSADVIDELLYLGLEYFRRFS</sequence>
<gene>
    <name evidence="1" type="ORF">ElP_18700</name>
</gene>
<proteinExistence type="predicted"/>
<reference evidence="1 2" key="1">
    <citation type="submission" date="2019-02" db="EMBL/GenBank/DDBJ databases">
        <title>Deep-cultivation of Planctomycetes and their phenomic and genomic characterization uncovers novel biology.</title>
        <authorList>
            <person name="Wiegand S."/>
            <person name="Jogler M."/>
            <person name="Boedeker C."/>
            <person name="Pinto D."/>
            <person name="Vollmers J."/>
            <person name="Rivas-Marin E."/>
            <person name="Kohn T."/>
            <person name="Peeters S.H."/>
            <person name="Heuer A."/>
            <person name="Rast P."/>
            <person name="Oberbeckmann S."/>
            <person name="Bunk B."/>
            <person name="Jeske O."/>
            <person name="Meyerdierks A."/>
            <person name="Storesund J.E."/>
            <person name="Kallscheuer N."/>
            <person name="Luecker S."/>
            <person name="Lage O.M."/>
            <person name="Pohl T."/>
            <person name="Merkel B.J."/>
            <person name="Hornburger P."/>
            <person name="Mueller R.-W."/>
            <person name="Bruemmer F."/>
            <person name="Labrenz M."/>
            <person name="Spormann A.M."/>
            <person name="Op den Camp H."/>
            <person name="Overmann J."/>
            <person name="Amann R."/>
            <person name="Jetten M.S.M."/>
            <person name="Mascher T."/>
            <person name="Medema M.H."/>
            <person name="Devos D.P."/>
            <person name="Kaster A.-K."/>
            <person name="Ovreas L."/>
            <person name="Rohde M."/>
            <person name="Galperin M.Y."/>
            <person name="Jogler C."/>
        </authorList>
    </citation>
    <scope>NUCLEOTIDE SEQUENCE [LARGE SCALE GENOMIC DNA]</scope>
    <source>
        <strain evidence="1 2">ElP</strain>
    </source>
</reference>
<keyword evidence="2" id="KW-1185">Reference proteome</keyword>
<dbReference type="EMBL" id="CP036426">
    <property type="protein sequence ID" value="QDV33989.1"/>
    <property type="molecule type" value="Genomic_DNA"/>
</dbReference>
<organism evidence="1 2">
    <name type="scientific">Tautonia plasticadhaerens</name>
    <dbReference type="NCBI Taxonomy" id="2527974"/>
    <lineage>
        <taxon>Bacteria</taxon>
        <taxon>Pseudomonadati</taxon>
        <taxon>Planctomycetota</taxon>
        <taxon>Planctomycetia</taxon>
        <taxon>Isosphaerales</taxon>
        <taxon>Isosphaeraceae</taxon>
        <taxon>Tautonia</taxon>
    </lineage>
</organism>
<dbReference type="Gene3D" id="2.160.20.160">
    <property type="match status" value="1"/>
</dbReference>
<dbReference type="KEGG" id="tpla:ElP_18700"/>
<protein>
    <submittedName>
        <fullName evidence="1">Uncharacterized protein</fullName>
    </submittedName>
</protein>
<evidence type="ECO:0000313" key="1">
    <source>
        <dbReference type="EMBL" id="QDV33989.1"/>
    </source>
</evidence>
<dbReference type="AlphaFoldDB" id="A0A518GZH6"/>
<dbReference type="Proteomes" id="UP000317835">
    <property type="component" value="Chromosome"/>
</dbReference>
<name>A0A518GZH6_9BACT</name>
<evidence type="ECO:0000313" key="2">
    <source>
        <dbReference type="Proteomes" id="UP000317835"/>
    </source>
</evidence>
<accession>A0A518GZH6</accession>